<evidence type="ECO:0000259" key="10">
    <source>
        <dbReference type="PROSITE" id="PS51352"/>
    </source>
</evidence>
<feature type="active site" description="Nucleophile" evidence="8">
    <location>
        <position position="33"/>
    </location>
</feature>
<dbReference type="Proteomes" id="UP000010793">
    <property type="component" value="Chromosome"/>
</dbReference>
<keyword evidence="5 9" id="KW-0676">Redox-active center</keyword>
<evidence type="ECO:0000256" key="6">
    <source>
        <dbReference type="NCBIfam" id="TIGR01068"/>
    </source>
</evidence>
<dbReference type="PROSITE" id="PS00194">
    <property type="entry name" value="THIOREDOXIN_1"/>
    <property type="match status" value="1"/>
</dbReference>
<sequence>MSVQELKSDNFESAISSDKATLVDFFAEWCGPCKMQTPVLHKVADANSDKMNFAAVNVDEAEEIAAKYGVQSIPTLMVFKNGEIVKRAEGMKNEAQLKEWLQEYL</sequence>
<dbReference type="Gene3D" id="3.40.30.10">
    <property type="entry name" value="Glutaredoxin"/>
    <property type="match status" value="1"/>
</dbReference>
<keyword evidence="2" id="KW-0813">Transport</keyword>
<evidence type="ECO:0000256" key="2">
    <source>
        <dbReference type="ARBA" id="ARBA00022448"/>
    </source>
</evidence>
<evidence type="ECO:0000256" key="9">
    <source>
        <dbReference type="PIRSR" id="PIRSR000077-4"/>
    </source>
</evidence>
<dbReference type="AlphaFoldDB" id="A0A3B6VLK2"/>
<dbReference type="PANTHER" id="PTHR45663:SF11">
    <property type="entry name" value="GEO12009P1"/>
    <property type="match status" value="1"/>
</dbReference>
<dbReference type="SUPFAM" id="SSF52833">
    <property type="entry name" value="Thioredoxin-like"/>
    <property type="match status" value="1"/>
</dbReference>
<feature type="domain" description="Thioredoxin" evidence="10">
    <location>
        <begin position="1"/>
        <end position="105"/>
    </location>
</feature>
<comment type="similarity">
    <text evidence="1 7">Belongs to the thioredoxin family.</text>
</comment>
<protein>
    <recommendedName>
        <fullName evidence="6 7">Thioredoxin</fullName>
    </recommendedName>
</protein>
<evidence type="ECO:0000313" key="12">
    <source>
        <dbReference type="Proteomes" id="UP000010793"/>
    </source>
</evidence>
<evidence type="ECO:0000256" key="4">
    <source>
        <dbReference type="ARBA" id="ARBA00023157"/>
    </source>
</evidence>
<dbReference type="FunFam" id="3.40.30.10:FF:000001">
    <property type="entry name" value="Thioredoxin"/>
    <property type="match status" value="1"/>
</dbReference>
<feature type="active site" description="Nucleophile" evidence="8">
    <location>
        <position position="30"/>
    </location>
</feature>
<dbReference type="CDD" id="cd02947">
    <property type="entry name" value="TRX_family"/>
    <property type="match status" value="1"/>
</dbReference>
<organism evidence="11 12">
    <name type="scientific">Brachyspira pilosicoli P43/6/78</name>
    <dbReference type="NCBI Taxonomy" id="1042417"/>
    <lineage>
        <taxon>Bacteria</taxon>
        <taxon>Pseudomonadati</taxon>
        <taxon>Spirochaetota</taxon>
        <taxon>Spirochaetia</taxon>
        <taxon>Brachyspirales</taxon>
        <taxon>Brachyspiraceae</taxon>
        <taxon>Brachyspira</taxon>
    </lineage>
</organism>
<dbReference type="GO" id="GO:0005737">
    <property type="term" value="C:cytoplasm"/>
    <property type="evidence" value="ECO:0007669"/>
    <property type="project" value="TreeGrafter"/>
</dbReference>
<proteinExistence type="inferred from homology"/>
<dbReference type="InterPro" id="IPR005746">
    <property type="entry name" value="Thioredoxin"/>
</dbReference>
<evidence type="ECO:0000313" key="11">
    <source>
        <dbReference type="EMBL" id="AGA66638.1"/>
    </source>
</evidence>
<feature type="site" description="Deprotonates C-terminal active site Cys" evidence="8">
    <location>
        <position position="24"/>
    </location>
</feature>
<feature type="disulfide bond" description="Redox-active" evidence="9">
    <location>
        <begin position="30"/>
        <end position="33"/>
    </location>
</feature>
<dbReference type="Pfam" id="PF00085">
    <property type="entry name" value="Thioredoxin"/>
    <property type="match status" value="1"/>
</dbReference>
<dbReference type="InterPro" id="IPR013766">
    <property type="entry name" value="Thioredoxin_domain"/>
</dbReference>
<evidence type="ECO:0000256" key="1">
    <source>
        <dbReference type="ARBA" id="ARBA00008987"/>
    </source>
</evidence>
<dbReference type="EMBL" id="CP002873">
    <property type="protein sequence ID" value="AGA66638.1"/>
    <property type="molecule type" value="Genomic_DNA"/>
</dbReference>
<accession>A0A3B6VLK2</accession>
<evidence type="ECO:0000256" key="5">
    <source>
        <dbReference type="ARBA" id="ARBA00023284"/>
    </source>
</evidence>
<dbReference type="PIRSF" id="PIRSF000077">
    <property type="entry name" value="Thioredoxin"/>
    <property type="match status" value="1"/>
</dbReference>
<feature type="site" description="Contributes to redox potential value" evidence="8">
    <location>
        <position position="32"/>
    </location>
</feature>
<dbReference type="GO" id="GO:0015035">
    <property type="term" value="F:protein-disulfide reductase activity"/>
    <property type="evidence" value="ECO:0007669"/>
    <property type="project" value="UniProtKB-UniRule"/>
</dbReference>
<gene>
    <name evidence="11" type="ORF">BPP43_07040</name>
</gene>
<name>A0A3B6VLK2_BRAPL</name>
<dbReference type="NCBIfam" id="TIGR01068">
    <property type="entry name" value="thioredoxin"/>
    <property type="match status" value="1"/>
</dbReference>
<dbReference type="InterPro" id="IPR036249">
    <property type="entry name" value="Thioredoxin-like_sf"/>
</dbReference>
<evidence type="ECO:0000256" key="7">
    <source>
        <dbReference type="PIRNR" id="PIRNR000077"/>
    </source>
</evidence>
<feature type="site" description="Contributes to redox potential value" evidence="8">
    <location>
        <position position="31"/>
    </location>
</feature>
<dbReference type="PROSITE" id="PS51352">
    <property type="entry name" value="THIOREDOXIN_2"/>
    <property type="match status" value="1"/>
</dbReference>
<keyword evidence="12" id="KW-1185">Reference proteome</keyword>
<dbReference type="PRINTS" id="PR00421">
    <property type="entry name" value="THIOREDOXIN"/>
</dbReference>
<keyword evidence="3" id="KW-0249">Electron transport</keyword>
<reference evidence="11 12" key="1">
    <citation type="journal article" date="2013" name="Genome Announc.">
        <title>Complete Genome Sequence of the Porcine Strain Brachyspira pilosicoli P43/6/78(T.).</title>
        <authorList>
            <person name="Lin C."/>
            <person name="den Bakker H.C."/>
            <person name="Suzuki H."/>
            <person name="Lefebure T."/>
            <person name="Ponnala L."/>
            <person name="Sun Q."/>
            <person name="Stanhope M.J."/>
            <person name="Wiedmann M."/>
            <person name="Duhamel G.E."/>
        </authorList>
    </citation>
    <scope>NUCLEOTIDE SEQUENCE [LARGE SCALE GENOMIC DNA]</scope>
    <source>
        <strain evidence="11 12">P43/6/78</strain>
    </source>
</reference>
<dbReference type="InterPro" id="IPR017937">
    <property type="entry name" value="Thioredoxin_CS"/>
</dbReference>
<evidence type="ECO:0000256" key="8">
    <source>
        <dbReference type="PIRSR" id="PIRSR000077-1"/>
    </source>
</evidence>
<dbReference type="PANTHER" id="PTHR45663">
    <property type="entry name" value="GEO12009P1"/>
    <property type="match status" value="1"/>
</dbReference>
<evidence type="ECO:0000256" key="3">
    <source>
        <dbReference type="ARBA" id="ARBA00022982"/>
    </source>
</evidence>
<keyword evidence="4 9" id="KW-1015">Disulfide bond</keyword>
<dbReference type="KEGG" id="bpip:BPP43_07040"/>